<dbReference type="InterPro" id="IPR013546">
    <property type="entry name" value="PII_UdlTrfase/GS_AdlTrfase"/>
</dbReference>
<dbReference type="GO" id="GO:0005829">
    <property type="term" value="C:cytosol"/>
    <property type="evidence" value="ECO:0007669"/>
    <property type="project" value="TreeGrafter"/>
</dbReference>
<evidence type="ECO:0000256" key="5">
    <source>
        <dbReference type="ARBA" id="ARBA00022842"/>
    </source>
</evidence>
<feature type="region of interest" description="Adenylyl transferase" evidence="7">
    <location>
        <begin position="457"/>
        <end position="956"/>
    </location>
</feature>
<evidence type="ECO:0000313" key="10">
    <source>
        <dbReference type="EMBL" id="RNF65347.1"/>
    </source>
</evidence>
<comment type="function">
    <text evidence="7">Involved in the regulation of glutamine synthetase GlnA, a key enzyme in the process to assimilate ammonia. When cellular nitrogen levels are high, the C-terminal adenylyl transferase (AT) inactivates GlnA by covalent transfer of an adenylyl group from ATP to specific tyrosine residue of GlnA, thus reducing its activity. Conversely, when nitrogen levels are low, the N-terminal adenylyl removase (AR) activates GlnA by removing the adenylyl group by phosphorolysis, increasing its activity. The regulatory region of GlnE binds the signal transduction protein PII (GlnB) which indicates the nitrogen status of the cell.</text>
</comment>
<evidence type="ECO:0000256" key="7">
    <source>
        <dbReference type="HAMAP-Rule" id="MF_00802"/>
    </source>
</evidence>
<dbReference type="GO" id="GO:0016874">
    <property type="term" value="F:ligase activity"/>
    <property type="evidence" value="ECO:0007669"/>
    <property type="project" value="UniProtKB-KW"/>
</dbReference>
<dbReference type="Pfam" id="PF08335">
    <property type="entry name" value="GlnD_UR_UTase"/>
    <property type="match status" value="2"/>
</dbReference>
<name>A0A3M8R9T5_9PROT</name>
<dbReference type="AlphaFoldDB" id="A0A3M8R9T5"/>
<dbReference type="SUPFAM" id="SSF81593">
    <property type="entry name" value="Nucleotidyltransferase substrate binding subunit/domain"/>
    <property type="match status" value="2"/>
</dbReference>
<evidence type="ECO:0000256" key="6">
    <source>
        <dbReference type="ARBA" id="ARBA00023268"/>
    </source>
</evidence>
<dbReference type="FunFam" id="3.30.460.10:FF:000009">
    <property type="entry name" value="Bifunctional glutamine synthetase adenylyltransferase/adenylyl-removing enzyme"/>
    <property type="match status" value="1"/>
</dbReference>
<comment type="similarity">
    <text evidence="7">Belongs to the GlnE family.</text>
</comment>
<keyword evidence="6 7" id="KW-0511">Multifunctional enzyme</keyword>
<dbReference type="GO" id="GO:0008882">
    <property type="term" value="F:[glutamate-ammonia-ligase] adenylyltransferase activity"/>
    <property type="evidence" value="ECO:0007669"/>
    <property type="project" value="UniProtKB-UniRule"/>
</dbReference>
<comment type="catalytic activity">
    <reaction evidence="7">
        <text>[glutamine synthetase]-O(4)-(5'-adenylyl)-L-tyrosine + phosphate = [glutamine synthetase]-L-tyrosine + ADP</text>
        <dbReference type="Rhea" id="RHEA:43716"/>
        <dbReference type="Rhea" id="RHEA-COMP:10660"/>
        <dbReference type="Rhea" id="RHEA-COMP:10661"/>
        <dbReference type="ChEBI" id="CHEBI:43474"/>
        <dbReference type="ChEBI" id="CHEBI:46858"/>
        <dbReference type="ChEBI" id="CHEBI:83624"/>
        <dbReference type="ChEBI" id="CHEBI:456216"/>
        <dbReference type="EC" id="2.7.7.89"/>
    </reaction>
</comment>
<dbReference type="InterPro" id="IPR043519">
    <property type="entry name" value="NT_sf"/>
</dbReference>
<evidence type="ECO:0000259" key="8">
    <source>
        <dbReference type="Pfam" id="PF03710"/>
    </source>
</evidence>
<feature type="region of interest" description="Adenylyl removase" evidence="7">
    <location>
        <begin position="1"/>
        <end position="447"/>
    </location>
</feature>
<dbReference type="Gene3D" id="3.30.460.10">
    <property type="entry name" value="Beta Polymerase, domain 2"/>
    <property type="match status" value="2"/>
</dbReference>
<keyword evidence="5 7" id="KW-0460">Magnesium</keyword>
<dbReference type="SUPFAM" id="SSF81301">
    <property type="entry name" value="Nucleotidyltransferase"/>
    <property type="match status" value="2"/>
</dbReference>
<dbReference type="EC" id="2.7.7.42" evidence="7"/>
<dbReference type="GO" id="GO:0000820">
    <property type="term" value="P:regulation of glutamine family amino acid metabolic process"/>
    <property type="evidence" value="ECO:0007669"/>
    <property type="project" value="UniProtKB-UniRule"/>
</dbReference>
<dbReference type="EMBL" id="RIZI01000146">
    <property type="protein sequence ID" value="RNF65347.1"/>
    <property type="molecule type" value="Genomic_DNA"/>
</dbReference>
<evidence type="ECO:0000256" key="2">
    <source>
        <dbReference type="ARBA" id="ARBA00022695"/>
    </source>
</evidence>
<dbReference type="HAMAP" id="MF_00802">
    <property type="entry name" value="GlnE"/>
    <property type="match status" value="1"/>
</dbReference>
<dbReference type="Pfam" id="PF03710">
    <property type="entry name" value="GlnE"/>
    <property type="match status" value="2"/>
</dbReference>
<organism evidence="10">
    <name type="scientific">Acidithiobacillus sulfuriphilus</name>
    <dbReference type="NCBI Taxonomy" id="1867749"/>
    <lineage>
        <taxon>Bacteria</taxon>
        <taxon>Pseudomonadati</taxon>
        <taxon>Pseudomonadota</taxon>
        <taxon>Acidithiobacillia</taxon>
        <taxon>Acidithiobacillales</taxon>
        <taxon>Acidithiobacillaceae</taxon>
        <taxon>Acidithiobacillus</taxon>
    </lineage>
</organism>
<dbReference type="Gene3D" id="1.20.120.330">
    <property type="entry name" value="Nucleotidyltransferases domain 2"/>
    <property type="match status" value="2"/>
</dbReference>
<dbReference type="InterPro" id="IPR023057">
    <property type="entry name" value="GlnE"/>
</dbReference>
<reference evidence="10" key="1">
    <citation type="submission" date="2018-10" db="EMBL/GenBank/DDBJ databases">
        <title>Acidithiobacillus sulfuriphilus sp. nov.: an extremely acidophilic sulfur-oxidizing chemolithotroph isolated from a neutral pH environment.</title>
        <authorList>
            <person name="Falagan C."/>
            <person name="Moya-Beltran A."/>
            <person name="Quatrini R."/>
            <person name="Johnson D.B."/>
        </authorList>
    </citation>
    <scope>NUCLEOTIDE SEQUENCE [LARGE SCALE GENOMIC DNA]</scope>
    <source>
        <strain evidence="10">CJ-2</strain>
    </source>
</reference>
<dbReference type="Gene3D" id="1.20.120.1510">
    <property type="match status" value="1"/>
</dbReference>
<keyword evidence="3 7" id="KW-0547">Nucleotide-binding</keyword>
<accession>A0A3M8R9T5</accession>
<dbReference type="OrthoDB" id="5287296at2"/>
<dbReference type="GO" id="GO:0005524">
    <property type="term" value="F:ATP binding"/>
    <property type="evidence" value="ECO:0007669"/>
    <property type="project" value="UniProtKB-UniRule"/>
</dbReference>
<evidence type="ECO:0000256" key="4">
    <source>
        <dbReference type="ARBA" id="ARBA00022840"/>
    </source>
</evidence>
<keyword evidence="4 7" id="KW-0067">ATP-binding</keyword>
<dbReference type="PANTHER" id="PTHR30621:SF0">
    <property type="entry name" value="BIFUNCTIONAL GLUTAMINE SYNTHETASE ADENYLYLTRANSFERASE_ADENYLYL-REMOVING ENZYME"/>
    <property type="match status" value="1"/>
</dbReference>
<keyword evidence="2 7" id="KW-0548">Nucleotidyltransferase</keyword>
<dbReference type="InterPro" id="IPR005190">
    <property type="entry name" value="GlnE_rpt_dom"/>
</dbReference>
<comment type="caution">
    <text evidence="10">The sequence shown here is derived from an EMBL/GenBank/DDBJ whole genome shotgun (WGS) entry which is preliminary data.</text>
</comment>
<evidence type="ECO:0000259" key="9">
    <source>
        <dbReference type="Pfam" id="PF08335"/>
    </source>
</evidence>
<keyword evidence="10" id="KW-0436">Ligase</keyword>
<evidence type="ECO:0000256" key="3">
    <source>
        <dbReference type="ARBA" id="ARBA00022741"/>
    </source>
</evidence>
<evidence type="ECO:0000256" key="1">
    <source>
        <dbReference type="ARBA" id="ARBA00022679"/>
    </source>
</evidence>
<gene>
    <name evidence="7" type="primary">glnE</name>
    <name evidence="10" type="ORF">EC580_05315</name>
</gene>
<dbReference type="GO" id="GO:0000287">
    <property type="term" value="F:magnesium ion binding"/>
    <property type="evidence" value="ECO:0007669"/>
    <property type="project" value="UniProtKB-UniRule"/>
</dbReference>
<dbReference type="GO" id="GO:0047388">
    <property type="term" value="F:[glutamine synthetase]-adenylyl-L-tyrosine phosphorylase activity"/>
    <property type="evidence" value="ECO:0007669"/>
    <property type="project" value="UniProtKB-EC"/>
</dbReference>
<dbReference type="NCBIfam" id="NF008292">
    <property type="entry name" value="PRK11072.1"/>
    <property type="match status" value="1"/>
</dbReference>
<dbReference type="CDD" id="cd05401">
    <property type="entry name" value="NT_GlnE_GlnD_like"/>
    <property type="match status" value="2"/>
</dbReference>
<dbReference type="PANTHER" id="PTHR30621">
    <property type="entry name" value="GLUTAMINE SYNTHETASE ADENYLYLTRANSFERASE"/>
    <property type="match status" value="1"/>
</dbReference>
<feature type="domain" description="PII-uridylyltransferase/Glutamine-synthetase adenylyltransferase" evidence="9">
    <location>
        <begin position="843"/>
        <end position="914"/>
    </location>
</feature>
<proteinExistence type="inferred from homology"/>
<protein>
    <recommendedName>
        <fullName evidence="7">Bifunctional glutamine synthetase adenylyltransferase/adenylyl-removing enzyme</fullName>
    </recommendedName>
    <alternativeName>
        <fullName evidence="7">ATP:glutamine synthetase adenylyltransferase</fullName>
    </alternativeName>
    <alternativeName>
        <fullName evidence="7">ATase</fullName>
    </alternativeName>
    <domain>
        <recommendedName>
            <fullName evidence="7">Glutamine synthetase adenylyl-L-tyrosine phosphorylase</fullName>
            <ecNumber evidence="7">2.7.7.89</ecNumber>
        </recommendedName>
        <alternativeName>
            <fullName evidence="7">Adenylyl removase</fullName>
            <shortName evidence="7">AR</shortName>
            <shortName evidence="7">AT-N</shortName>
        </alternativeName>
    </domain>
    <domain>
        <recommendedName>
            <fullName evidence="7">Glutamine synthetase adenylyl transferase</fullName>
            <ecNumber evidence="7">2.7.7.42</ecNumber>
        </recommendedName>
        <alternativeName>
            <fullName evidence="7">Adenylyl transferase</fullName>
            <shortName evidence="7">AT</shortName>
            <shortName evidence="7">AT-C</shortName>
        </alternativeName>
    </domain>
</protein>
<comment type="cofactor">
    <cofactor evidence="7">
        <name>Mg(2+)</name>
        <dbReference type="ChEBI" id="CHEBI:18420"/>
    </cofactor>
</comment>
<feature type="domain" description="Glutamate-ammonia ligase adenylyltransferase repeated" evidence="8">
    <location>
        <begin position="569"/>
        <end position="806"/>
    </location>
</feature>
<keyword evidence="1 7" id="KW-0808">Transferase</keyword>
<dbReference type="EC" id="2.7.7.89" evidence="7"/>
<comment type="catalytic activity">
    <reaction evidence="7">
        <text>[glutamine synthetase]-L-tyrosine + ATP = [glutamine synthetase]-O(4)-(5'-adenylyl)-L-tyrosine + diphosphate</text>
        <dbReference type="Rhea" id="RHEA:18589"/>
        <dbReference type="Rhea" id="RHEA-COMP:10660"/>
        <dbReference type="Rhea" id="RHEA-COMP:10661"/>
        <dbReference type="ChEBI" id="CHEBI:30616"/>
        <dbReference type="ChEBI" id="CHEBI:33019"/>
        <dbReference type="ChEBI" id="CHEBI:46858"/>
        <dbReference type="ChEBI" id="CHEBI:83624"/>
        <dbReference type="EC" id="2.7.7.42"/>
    </reaction>
</comment>
<feature type="domain" description="Glutamate-ammonia ligase adenylyltransferase repeated" evidence="8">
    <location>
        <begin position="55"/>
        <end position="285"/>
    </location>
</feature>
<sequence>MSASTLPESMATAIAALPVDGPATRAALQAIWEALAATEQGEVQRAGAAFGQHSARILCISPFARALLLRHPHWLPALAQGQSLSPAFPQELGQDALFAALRQFRNRRMVEILWQDRLPGEHYEETVRALSQLAEDCLAQALSSGERVLQERHGRPRNAQGEAVPFVVLGMGKLGGGELNLSSDIDLLFVYGEGGATDGPLSIENGDYFQRLGRWIIQALDTPTADGFCFRVDMRLRPFGDAGPLCLPAAAMEQYYQVHGRGWERYALIKARPVAGELRFGAQVLHGLRPFVYRRYLDFTALDALREVKALMDAEQQRGPDDIKKGLGGIREIEFIVQSLQLIHGGRNPTLRGTNTLAVLHGLHAAGLLPADDAALLHKAYLFYRNTEHCLQMVHDRQTQRLPQNQAEWERLAYALQQDSVATLQQTLQHFRRQIHERFALTLAVPASSMPTGADPSTDLWRHVQQATLTSPVTALLAEHRFSSPDQSWERLWRFAHSRDVQSRLSASGRARVDRMLPLVLGLCRRDSQPDALLDRFLQIIEAILSRANYLALLAENPIFLGRLAQLLQSPWLARELAHYPVLLDDVLSQPRIGVGEWPSALAAQLLSANDLEERMDALRRFKNAEFLRLAAAHWMEQLRTAELLTLLSGLAELCLRTAVRWAEDEMLRRHGQPRKADGQPAQFGVIALGKLGGKEMGFASDLDLVYLYDAPLDGESDGPQPLPNPAWFARLGQRLIHILGTLTRAGTLYQIDMRLRPSGQSGPLVTTLQGFADYQRQHAWTWEHQALTRARAVAGDSDLGQRFAQIRQEILCQSRDLQTLAADVRAMRARIHNAKIIPPGSFHLKLSPGGLTDIEFLVQFAMLGHCHSHPELAASTSTVTGIRALAQAGLWQADAAAALESAWILYRTWETRLWLKLQGPSVTPETTSAWQAITAAQRSVMRVWQQQLGETESKN</sequence>
<feature type="domain" description="PII-uridylyltransferase/Glutamine-synthetase adenylyltransferase" evidence="9">
    <location>
        <begin position="321"/>
        <end position="440"/>
    </location>
</feature>
<dbReference type="RefSeq" id="WP_123102902.1">
    <property type="nucleotide sequence ID" value="NZ_CP127527.1"/>
</dbReference>